<dbReference type="OrthoDB" id="5597783at2759"/>
<reference evidence="3 4" key="1">
    <citation type="journal article" date="2014" name="PLoS Genet.">
        <title>Analysis of the Phlebiopsis gigantea genome, transcriptome and secretome provides insight into its pioneer colonization strategies of wood.</title>
        <authorList>
            <person name="Hori C."/>
            <person name="Ishida T."/>
            <person name="Igarashi K."/>
            <person name="Samejima M."/>
            <person name="Suzuki H."/>
            <person name="Master E."/>
            <person name="Ferreira P."/>
            <person name="Ruiz-Duenas F.J."/>
            <person name="Held B."/>
            <person name="Canessa P."/>
            <person name="Larrondo L.F."/>
            <person name="Schmoll M."/>
            <person name="Druzhinina I.S."/>
            <person name="Kubicek C.P."/>
            <person name="Gaskell J.A."/>
            <person name="Kersten P."/>
            <person name="St John F."/>
            <person name="Glasner J."/>
            <person name="Sabat G."/>
            <person name="Splinter BonDurant S."/>
            <person name="Syed K."/>
            <person name="Yadav J."/>
            <person name="Mgbeahuruike A.C."/>
            <person name="Kovalchuk A."/>
            <person name="Asiegbu F.O."/>
            <person name="Lackner G."/>
            <person name="Hoffmeister D."/>
            <person name="Rencoret J."/>
            <person name="Gutierrez A."/>
            <person name="Sun H."/>
            <person name="Lindquist E."/>
            <person name="Barry K."/>
            <person name="Riley R."/>
            <person name="Grigoriev I.V."/>
            <person name="Henrissat B."/>
            <person name="Kues U."/>
            <person name="Berka R.M."/>
            <person name="Martinez A.T."/>
            <person name="Covert S.F."/>
            <person name="Blanchette R.A."/>
            <person name="Cullen D."/>
        </authorList>
    </citation>
    <scope>NUCLEOTIDE SEQUENCE [LARGE SCALE GENOMIC DNA]</scope>
    <source>
        <strain evidence="3 4">11061_1 CR5-6</strain>
    </source>
</reference>
<dbReference type="EMBL" id="KN840468">
    <property type="protein sequence ID" value="KIP09274.1"/>
    <property type="molecule type" value="Genomic_DNA"/>
</dbReference>
<dbReference type="Proteomes" id="UP000053257">
    <property type="component" value="Unassembled WGS sequence"/>
</dbReference>
<gene>
    <name evidence="3" type="ORF">PHLGIDRAFT_126430</name>
</gene>
<dbReference type="Pfam" id="PF25318">
    <property type="entry name" value="WHD_GDS1"/>
    <property type="match status" value="1"/>
</dbReference>
<feature type="region of interest" description="Disordered" evidence="1">
    <location>
        <begin position="1"/>
        <end position="58"/>
    </location>
</feature>
<protein>
    <recommendedName>
        <fullName evidence="2">GDS1 winged helix domain-containing protein</fullName>
    </recommendedName>
</protein>
<evidence type="ECO:0000313" key="3">
    <source>
        <dbReference type="EMBL" id="KIP09274.1"/>
    </source>
</evidence>
<feature type="compositionally biased region" description="Polar residues" evidence="1">
    <location>
        <begin position="660"/>
        <end position="697"/>
    </location>
</feature>
<evidence type="ECO:0000313" key="4">
    <source>
        <dbReference type="Proteomes" id="UP000053257"/>
    </source>
</evidence>
<feature type="compositionally biased region" description="Acidic residues" evidence="1">
    <location>
        <begin position="399"/>
        <end position="432"/>
    </location>
</feature>
<feature type="region of interest" description="Disordered" evidence="1">
    <location>
        <begin position="651"/>
        <end position="708"/>
    </location>
</feature>
<dbReference type="AlphaFoldDB" id="A0A0C3NV98"/>
<dbReference type="STRING" id="745531.A0A0C3NV98"/>
<dbReference type="GO" id="GO:0003677">
    <property type="term" value="F:DNA binding"/>
    <property type="evidence" value="ECO:0007669"/>
    <property type="project" value="InterPro"/>
</dbReference>
<evidence type="ECO:0000256" key="1">
    <source>
        <dbReference type="SAM" id="MobiDB-lite"/>
    </source>
</evidence>
<dbReference type="InterPro" id="IPR057511">
    <property type="entry name" value="WH_GDS1"/>
</dbReference>
<feature type="compositionally biased region" description="Acidic residues" evidence="1">
    <location>
        <begin position="450"/>
        <end position="464"/>
    </location>
</feature>
<feature type="compositionally biased region" description="Polar residues" evidence="1">
    <location>
        <begin position="435"/>
        <end position="445"/>
    </location>
</feature>
<feature type="compositionally biased region" description="Low complexity" evidence="1">
    <location>
        <begin position="365"/>
        <end position="377"/>
    </location>
</feature>
<proteinExistence type="predicted"/>
<feature type="compositionally biased region" description="Acidic residues" evidence="1">
    <location>
        <begin position="321"/>
        <end position="333"/>
    </location>
</feature>
<dbReference type="InterPro" id="IPR036887">
    <property type="entry name" value="HTH_APSES_sf"/>
</dbReference>
<feature type="region of interest" description="Disordered" evidence="1">
    <location>
        <begin position="227"/>
        <end position="482"/>
    </location>
</feature>
<keyword evidence="4" id="KW-1185">Reference proteome</keyword>
<feature type="compositionally biased region" description="Polar residues" evidence="1">
    <location>
        <begin position="10"/>
        <end position="35"/>
    </location>
</feature>
<accession>A0A0C3NV98</accession>
<organism evidence="3 4">
    <name type="scientific">Phlebiopsis gigantea (strain 11061_1 CR5-6)</name>
    <name type="common">White-rot fungus</name>
    <name type="synonym">Peniophora gigantea</name>
    <dbReference type="NCBI Taxonomy" id="745531"/>
    <lineage>
        <taxon>Eukaryota</taxon>
        <taxon>Fungi</taxon>
        <taxon>Dikarya</taxon>
        <taxon>Basidiomycota</taxon>
        <taxon>Agaricomycotina</taxon>
        <taxon>Agaricomycetes</taxon>
        <taxon>Polyporales</taxon>
        <taxon>Phanerochaetaceae</taxon>
        <taxon>Phlebiopsis</taxon>
    </lineage>
</organism>
<evidence type="ECO:0000259" key="2">
    <source>
        <dbReference type="Pfam" id="PF25318"/>
    </source>
</evidence>
<dbReference type="Gene3D" id="3.10.260.10">
    <property type="entry name" value="Transcription regulator HTH, APSES-type DNA-binding domain"/>
    <property type="match status" value="1"/>
</dbReference>
<sequence>MFSAVATPALSESGSHPQPASQHTYGTRIRSNSVIRPSVRLRQSPDPPPRRIKPVPSAKVKALAASKEPASVDMPTFPPPNVTLHADDADSKVFLAIGRSFVSVDNKAMTIKDLADMTMKFGLMCQNVSAAGQAITTYIRNHLQRCEIQQDHPLLLRHVLSGTPSDDDLASALHSRSGGAHCTLSPGDTRVTNFRRGTVVWYLSRAAGVPCPFSRAGVRLCDYNENGRVGTVVNPGKERKRERDRLRRAEQSGQKRKRLPRACATRQDSDSESSEEEDRPPPKVKLTLRLKPSLAYHSSTSPPAARASSPREIVDLSRESDSEDESMSEDSSDEHERAQEAPCSLPAYPRQSIDIPCHTPSIDETFSSYSPSFSTSPRASDRPWRSPSVPFSIASPPPDSEEEDEDEDEDEDDSDTDTDIEDEEGADIDMDMEVVNSSLPDTTSGYDSPSFDEDEDEDDFDDYDTQWGESPGPMSPPAQFEDDEVQVKQDPQDVGGFLDAWESLESDATDLKVLNVITQAAAGAPPSEEIIRFKREEEDFDLSRWNTDDLINPFDRDLLVIKQEEEDAVIPPLEYKPTSPLPSPVTLYSTLPTPFTPDDDGSPVVESYISHRRYTEPLWRDAVLLGPDSVQLKDLDDGLWQFGTTRKSCPNVLSTGDHYTPQSTGSHDTGSKSPTEAVSSHDASTTASQVPRSSPIQGCSADEQPHSAGSVALSIAEEDLSTSAIQGPVVVRTCEPCEPAISATELEGISVYQMSLGSSSIYRRIDTDFVKITPVVKFFNMTPPDASTLQGSVVVSRGSPAVRGTWLALASAQGLLQDRDVLRVFLSDDLHKRFPQALQDFHSSNSRERSFVQFGPNFLSTAEAKRKLLGSFRVEMPTRDGYGAEDGESQAPWDHWLLSPTFASHQGTTPFTEPAMEPETPLSPTEEEMFHTLCTVSDWESTPAACPAVPINSACTSSAVPEVPPVEPPFAATLPSVSPCSPPVEAPLVEVVSCREKPLRRSRRTVVRAASRPRTRSAVKISKAVHS</sequence>
<name>A0A0C3NV98_PHLG1</name>
<feature type="compositionally biased region" description="Basic and acidic residues" evidence="1">
    <location>
        <begin position="236"/>
        <end position="250"/>
    </location>
</feature>
<dbReference type="SUPFAM" id="SSF54616">
    <property type="entry name" value="DNA-binding domain of Mlu1-box binding protein MBP1"/>
    <property type="match status" value="1"/>
</dbReference>
<feature type="domain" description="GDS1 winged helix" evidence="2">
    <location>
        <begin position="85"/>
        <end position="160"/>
    </location>
</feature>
<dbReference type="HOGENOM" id="CLU_005547_0_0_1"/>
<feature type="compositionally biased region" description="Low complexity" evidence="1">
    <location>
        <begin position="298"/>
        <end position="311"/>
    </location>
</feature>